<dbReference type="OrthoDB" id="6744268at2759"/>
<gene>
    <name evidence="1" type="ORF">RF11_07571</name>
</gene>
<dbReference type="EMBL" id="JWZT01005020">
    <property type="protein sequence ID" value="KII62290.1"/>
    <property type="molecule type" value="Genomic_DNA"/>
</dbReference>
<protein>
    <submittedName>
        <fullName evidence="1">Uncharacterized protein</fullName>
    </submittedName>
</protein>
<keyword evidence="2" id="KW-1185">Reference proteome</keyword>
<dbReference type="Proteomes" id="UP000031668">
    <property type="component" value="Unassembled WGS sequence"/>
</dbReference>
<accession>A0A0C2M5F2</accession>
<dbReference type="AlphaFoldDB" id="A0A0C2M5F2"/>
<proteinExistence type="predicted"/>
<comment type="caution">
    <text evidence="1">The sequence shown here is derived from an EMBL/GenBank/DDBJ whole genome shotgun (WGS) entry which is preliminary data.</text>
</comment>
<evidence type="ECO:0000313" key="2">
    <source>
        <dbReference type="Proteomes" id="UP000031668"/>
    </source>
</evidence>
<name>A0A0C2M5F2_THEKT</name>
<reference evidence="1 2" key="1">
    <citation type="journal article" date="2014" name="Genome Biol. Evol.">
        <title>The genome of the myxosporean Thelohanellus kitauei shows adaptations to nutrient acquisition within its fish host.</title>
        <authorList>
            <person name="Yang Y."/>
            <person name="Xiong J."/>
            <person name="Zhou Z."/>
            <person name="Huo F."/>
            <person name="Miao W."/>
            <person name="Ran C."/>
            <person name="Liu Y."/>
            <person name="Zhang J."/>
            <person name="Feng J."/>
            <person name="Wang M."/>
            <person name="Wang M."/>
            <person name="Wang L."/>
            <person name="Yao B."/>
        </authorList>
    </citation>
    <scope>NUCLEOTIDE SEQUENCE [LARGE SCALE GENOMIC DNA]</scope>
    <source>
        <strain evidence="1">Wuqing</strain>
    </source>
</reference>
<evidence type="ECO:0000313" key="1">
    <source>
        <dbReference type="EMBL" id="KII62290.1"/>
    </source>
</evidence>
<sequence>MAENVDYYHRFVSILVRKEVDLNNRWSDRLGEVYVCLVWENLWKVLDIVKLRFYCFLKINSKITEYLQLRESQWLSDVGFTVYHFEHTKEINTKLQGNDVFAQEMYSTVRETTYKKKLFYRQLSHSFTTHSLKLEIITLQITSIEK</sequence>
<organism evidence="1 2">
    <name type="scientific">Thelohanellus kitauei</name>
    <name type="common">Myxosporean</name>
    <dbReference type="NCBI Taxonomy" id="669202"/>
    <lineage>
        <taxon>Eukaryota</taxon>
        <taxon>Metazoa</taxon>
        <taxon>Cnidaria</taxon>
        <taxon>Myxozoa</taxon>
        <taxon>Myxosporea</taxon>
        <taxon>Bivalvulida</taxon>
        <taxon>Platysporina</taxon>
        <taxon>Myxobolidae</taxon>
        <taxon>Thelohanellus</taxon>
    </lineage>
</organism>